<protein>
    <submittedName>
        <fullName evidence="2">Tetratricopeptide repeat protein</fullName>
    </submittedName>
</protein>
<dbReference type="Pfam" id="PF07721">
    <property type="entry name" value="TPR_4"/>
    <property type="match status" value="4"/>
</dbReference>
<sequence>MDSAELDRRFRTHDGWIPPDVVAALVEHGHLAQVRAQAEQGDWFCARAWARTLSGDQRLEVLRPFADSGWWAAVETVAGLLEESGRSEEAIALVRPHAEAGDRLAVRGLAELLAGQGRIDEVIALLGPGVGDWYLEQALVDLTEGHGRDEEMLALLPVVEPECGCSRHWGDTVRTAGLRARVLERMGRVDEAVTLLRAHVHRDNVTYGNAVEQLADVLARHGRITDLRDLAAGYGGLDAARRLAGLLEEECPDEAVEVLRTHAADGSPNAAWCTAELLRKHGRVDEAIEVLRAAARRGADDWIIHELGELLVGQGRADEALAVVDDIAGRLRGDMGAELLLERVRLLAACGRHGQAVAELRAHPEADGWYMAKRLAELLAEAGRLDEAVAELRPGIEDGRNRQLMAKLLIRQGRAEEAVTTARVTRPTTATWGSTSDDADDPWSTEPPF</sequence>
<reference evidence="3" key="1">
    <citation type="journal article" date="2019" name="Int. J. Syst. Evol. Microbiol.">
        <title>The Global Catalogue of Microorganisms (GCM) 10K type strain sequencing project: providing services to taxonomists for standard genome sequencing and annotation.</title>
        <authorList>
            <consortium name="The Broad Institute Genomics Platform"/>
            <consortium name="The Broad Institute Genome Sequencing Center for Infectious Disease"/>
            <person name="Wu L."/>
            <person name="Ma J."/>
        </authorList>
    </citation>
    <scope>NUCLEOTIDE SEQUENCE [LARGE SCALE GENOMIC DNA]</scope>
    <source>
        <strain evidence="3">CGMCC 4.7035</strain>
    </source>
</reference>
<dbReference type="RefSeq" id="WP_310776382.1">
    <property type="nucleotide sequence ID" value="NZ_JBHRWR010000017.1"/>
</dbReference>
<evidence type="ECO:0000313" key="3">
    <source>
        <dbReference type="Proteomes" id="UP001595701"/>
    </source>
</evidence>
<name>A0ABV7SI97_9ACTN</name>
<gene>
    <name evidence="2" type="ORF">ACFOZ0_26010</name>
</gene>
<evidence type="ECO:0000256" key="1">
    <source>
        <dbReference type="SAM" id="MobiDB-lite"/>
    </source>
</evidence>
<feature type="compositionally biased region" description="Low complexity" evidence="1">
    <location>
        <begin position="422"/>
        <end position="431"/>
    </location>
</feature>
<accession>A0ABV7SI97</accession>
<dbReference type="InterPro" id="IPR011717">
    <property type="entry name" value="TPR-4"/>
</dbReference>
<organism evidence="2 3">
    <name type="scientific">Streptomyces yaanensis</name>
    <dbReference type="NCBI Taxonomy" id="1142239"/>
    <lineage>
        <taxon>Bacteria</taxon>
        <taxon>Bacillati</taxon>
        <taxon>Actinomycetota</taxon>
        <taxon>Actinomycetes</taxon>
        <taxon>Kitasatosporales</taxon>
        <taxon>Streptomycetaceae</taxon>
        <taxon>Streptomyces</taxon>
    </lineage>
</organism>
<dbReference type="EMBL" id="JBHRWR010000017">
    <property type="protein sequence ID" value="MFC3576677.1"/>
    <property type="molecule type" value="Genomic_DNA"/>
</dbReference>
<dbReference type="InterPro" id="IPR011990">
    <property type="entry name" value="TPR-like_helical_dom_sf"/>
</dbReference>
<feature type="region of interest" description="Disordered" evidence="1">
    <location>
        <begin position="422"/>
        <end position="449"/>
    </location>
</feature>
<comment type="caution">
    <text evidence="2">The sequence shown here is derived from an EMBL/GenBank/DDBJ whole genome shotgun (WGS) entry which is preliminary data.</text>
</comment>
<evidence type="ECO:0000313" key="2">
    <source>
        <dbReference type="EMBL" id="MFC3576677.1"/>
    </source>
</evidence>
<keyword evidence="3" id="KW-1185">Reference proteome</keyword>
<dbReference type="Gene3D" id="1.25.40.10">
    <property type="entry name" value="Tetratricopeptide repeat domain"/>
    <property type="match status" value="1"/>
</dbReference>
<proteinExistence type="predicted"/>
<dbReference type="SUPFAM" id="SSF48452">
    <property type="entry name" value="TPR-like"/>
    <property type="match status" value="1"/>
</dbReference>
<dbReference type="Proteomes" id="UP001595701">
    <property type="component" value="Unassembled WGS sequence"/>
</dbReference>